<accession>A0ABN8D6C0</accession>
<proteinExistence type="predicted"/>
<reference evidence="2 3" key="1">
    <citation type="submission" date="2021-11" db="EMBL/GenBank/DDBJ databases">
        <authorList>
            <person name="Islam A."/>
            <person name="Islam S."/>
            <person name="Flora M.S."/>
            <person name="Rahman M."/>
            <person name="Ziaur R.M."/>
            <person name="Epstein J.H."/>
            <person name="Hassan M."/>
            <person name="Klassen M."/>
            <person name="Woodard K."/>
            <person name="Webb A."/>
            <person name="Webby R.J."/>
            <person name="El Zowalaty M.E."/>
        </authorList>
    </citation>
    <scope>NUCLEOTIDE SEQUENCE [LARGE SCALE GENOMIC DNA]</scope>
    <source>
        <strain evidence="2">Pbs1</strain>
    </source>
</reference>
<dbReference type="Proteomes" id="UP001158986">
    <property type="component" value="Unassembled WGS sequence"/>
</dbReference>
<protein>
    <recommendedName>
        <fullName evidence="1">C2H2-type domain-containing protein</fullName>
    </recommendedName>
</protein>
<dbReference type="PROSITE" id="PS00028">
    <property type="entry name" value="ZINC_FINGER_C2H2_1"/>
    <property type="match status" value="1"/>
</dbReference>
<gene>
    <name evidence="2" type="ORF">PBS001_LOCUS6961</name>
</gene>
<dbReference type="InterPro" id="IPR013087">
    <property type="entry name" value="Znf_C2H2_type"/>
</dbReference>
<keyword evidence="3" id="KW-1185">Reference proteome</keyword>
<comment type="caution">
    <text evidence="2">The sequence shown here is derived from an EMBL/GenBank/DDBJ whole genome shotgun (WGS) entry which is preliminary data.</text>
</comment>
<evidence type="ECO:0000313" key="3">
    <source>
        <dbReference type="Proteomes" id="UP001158986"/>
    </source>
</evidence>
<sequence>MLPAGGALQDDGQSDEDDVAQGLRTLPYPQPLSVLRDPVLTVLAHNASAFSCGVCAHTCPDFAALAGHRRTAHRATRFVDHFRSGCTCSIGFRSRAAVTKHAMACKDSSYAAVAAARDSAPPVLDSSAPLFGSVWSAPRREVDPPSFRFLSAAAPAVVAVAPSGTTAADAATLQSYVPPPLLLMMGTVASFP</sequence>
<organism evidence="2 3">
    <name type="scientific">Peronospora belbahrii</name>
    <dbReference type="NCBI Taxonomy" id="622444"/>
    <lineage>
        <taxon>Eukaryota</taxon>
        <taxon>Sar</taxon>
        <taxon>Stramenopiles</taxon>
        <taxon>Oomycota</taxon>
        <taxon>Peronosporomycetes</taxon>
        <taxon>Peronosporales</taxon>
        <taxon>Peronosporaceae</taxon>
        <taxon>Peronospora</taxon>
    </lineage>
</organism>
<evidence type="ECO:0000259" key="1">
    <source>
        <dbReference type="PROSITE" id="PS00028"/>
    </source>
</evidence>
<dbReference type="EMBL" id="CAKLCB010000360">
    <property type="protein sequence ID" value="CAH0520484.1"/>
    <property type="molecule type" value="Genomic_DNA"/>
</dbReference>
<name>A0ABN8D6C0_9STRA</name>
<evidence type="ECO:0000313" key="2">
    <source>
        <dbReference type="EMBL" id="CAH0520484.1"/>
    </source>
</evidence>
<feature type="domain" description="C2H2-type" evidence="1">
    <location>
        <begin position="52"/>
        <end position="73"/>
    </location>
</feature>